<dbReference type="InterPro" id="IPR012674">
    <property type="entry name" value="Calycin"/>
</dbReference>
<dbReference type="InterPro" id="IPR000463">
    <property type="entry name" value="Fatty_acid-bd"/>
</dbReference>
<evidence type="ECO:0000256" key="1">
    <source>
        <dbReference type="ARBA" id="ARBA00008390"/>
    </source>
</evidence>
<dbReference type="InterPro" id="IPR000566">
    <property type="entry name" value="Lipocln_cytosolic_FA-bd_dom"/>
</dbReference>
<proteinExistence type="inferred from homology"/>
<organism evidence="4 5">
    <name type="scientific">Rotaria sordida</name>
    <dbReference type="NCBI Taxonomy" id="392033"/>
    <lineage>
        <taxon>Eukaryota</taxon>
        <taxon>Metazoa</taxon>
        <taxon>Spiralia</taxon>
        <taxon>Gnathifera</taxon>
        <taxon>Rotifera</taxon>
        <taxon>Eurotatoria</taxon>
        <taxon>Bdelloidea</taxon>
        <taxon>Philodinida</taxon>
        <taxon>Philodinidae</taxon>
        <taxon>Rotaria</taxon>
    </lineage>
</organism>
<dbReference type="InterPro" id="IPR031259">
    <property type="entry name" value="ILBP"/>
</dbReference>
<dbReference type="CDD" id="cd00742">
    <property type="entry name" value="FABP"/>
    <property type="match status" value="1"/>
</dbReference>
<evidence type="ECO:0000313" key="5">
    <source>
        <dbReference type="Proteomes" id="UP000663823"/>
    </source>
</evidence>
<protein>
    <recommendedName>
        <fullName evidence="3">Lipocalin/cytosolic fatty-acid binding domain-containing protein</fullName>
    </recommendedName>
</protein>
<dbReference type="EMBL" id="CAJOAX010003567">
    <property type="protein sequence ID" value="CAF3861317.1"/>
    <property type="molecule type" value="Genomic_DNA"/>
</dbReference>
<dbReference type="SUPFAM" id="SSF50814">
    <property type="entry name" value="Lipocalins"/>
    <property type="match status" value="1"/>
</dbReference>
<dbReference type="Proteomes" id="UP000663823">
    <property type="component" value="Unassembled WGS sequence"/>
</dbReference>
<dbReference type="PANTHER" id="PTHR11955">
    <property type="entry name" value="FATTY ACID BINDING PROTEIN"/>
    <property type="match status" value="1"/>
</dbReference>
<dbReference type="SUPFAM" id="SSF101898">
    <property type="entry name" value="NHL repeat"/>
    <property type="match status" value="1"/>
</dbReference>
<evidence type="ECO:0000256" key="2">
    <source>
        <dbReference type="ARBA" id="ARBA00023121"/>
    </source>
</evidence>
<evidence type="ECO:0000313" key="4">
    <source>
        <dbReference type="EMBL" id="CAF3861317.1"/>
    </source>
</evidence>
<keyword evidence="2" id="KW-0446">Lipid-binding</keyword>
<dbReference type="PRINTS" id="PR00178">
    <property type="entry name" value="FATTYACIDBP"/>
</dbReference>
<gene>
    <name evidence="4" type="ORF">OTI717_LOCUS21714</name>
</gene>
<dbReference type="Pfam" id="PF00061">
    <property type="entry name" value="Lipocalin"/>
    <property type="match status" value="1"/>
</dbReference>
<dbReference type="AlphaFoldDB" id="A0A819F3W5"/>
<comment type="similarity">
    <text evidence="1">Belongs to the calycin superfamily. Fatty-acid binding protein (FABP) family.</text>
</comment>
<comment type="caution">
    <text evidence="4">The sequence shown here is derived from an EMBL/GenBank/DDBJ whole genome shotgun (WGS) entry which is preliminary data.</text>
</comment>
<reference evidence="4" key="1">
    <citation type="submission" date="2021-02" db="EMBL/GenBank/DDBJ databases">
        <authorList>
            <person name="Nowell W R."/>
        </authorList>
    </citation>
    <scope>NUCLEOTIDE SEQUENCE</scope>
</reference>
<feature type="domain" description="Lipocalin/cytosolic fatty-acid binding" evidence="3">
    <location>
        <begin position="13"/>
        <end position="122"/>
    </location>
</feature>
<dbReference type="Gene3D" id="2.40.128.20">
    <property type="match status" value="1"/>
</dbReference>
<dbReference type="GO" id="GO:0008289">
    <property type="term" value="F:lipid binding"/>
    <property type="evidence" value="ECO:0007669"/>
    <property type="project" value="UniProtKB-KW"/>
</dbReference>
<evidence type="ECO:0000259" key="3">
    <source>
        <dbReference type="Pfam" id="PF00061"/>
    </source>
</evidence>
<name>A0A819F3W5_9BILA</name>
<accession>A0A819F3W5</accession>
<sequence length="410" mass="45720">MTSAASAIEKLKGTWDYVDGENFDEYLKEMGISWAIRQAAKAVKKEKMIISVNDNGRWILKSESTFKNTVYEFTPGIEFNETRADGEEVKSIITFDNNTGRWIHEATDKQGRKVHIERYVDDKDQQQVELTCVIQVDTQICQNASLYDQCSSNIACGCLQSAHTRNDGICFYLYVTYSELNACAADNQTCLEPEHECVTHSRCHNVPLCYLMNMATETVCPPILTTTNANHGETIVDDILCYGLAIDNEGSLYISDQVYNSIVKWPGKQIAAGGNGKGFDMNQLNDPKHIFVDRNNIVVVGGNEQGPAKNQLIAPQSVIVNDSSTVYVVDYGNDRVTRWSEGSTSGKIILGQPGWGDDTSYISRSTDLVFNRHRNLYVLDNMNVRIPKFTIDKSACSAVSTSIKSYITVT</sequence>
<dbReference type="Gene3D" id="2.40.10.500">
    <property type="match status" value="2"/>
</dbReference>